<evidence type="ECO:0000313" key="1">
    <source>
        <dbReference type="EMBL" id="JAH43395.1"/>
    </source>
</evidence>
<reference evidence="1" key="1">
    <citation type="submission" date="2014-11" db="EMBL/GenBank/DDBJ databases">
        <authorList>
            <person name="Amaro Gonzalez C."/>
        </authorList>
    </citation>
    <scope>NUCLEOTIDE SEQUENCE</scope>
</reference>
<accession>A0A0E9SRW6</accession>
<proteinExistence type="predicted"/>
<reference evidence="1" key="2">
    <citation type="journal article" date="2015" name="Fish Shellfish Immunol.">
        <title>Early steps in the European eel (Anguilla anguilla)-Vibrio vulnificus interaction in the gills: Role of the RtxA13 toxin.</title>
        <authorList>
            <person name="Callol A."/>
            <person name="Pajuelo D."/>
            <person name="Ebbesson L."/>
            <person name="Teles M."/>
            <person name="MacKenzie S."/>
            <person name="Amaro C."/>
        </authorList>
    </citation>
    <scope>NUCLEOTIDE SEQUENCE</scope>
</reference>
<protein>
    <submittedName>
        <fullName evidence="1">Uncharacterized protein</fullName>
    </submittedName>
</protein>
<sequence length="62" mass="7314">MPLLEVLTHLGPNTNVFYISLCDQEIRIFESVQHINMHFESHFDHKYDQLSLTSFHLVIVTD</sequence>
<dbReference type="AlphaFoldDB" id="A0A0E9SRW6"/>
<dbReference type="EMBL" id="GBXM01065182">
    <property type="protein sequence ID" value="JAH43395.1"/>
    <property type="molecule type" value="Transcribed_RNA"/>
</dbReference>
<organism evidence="1">
    <name type="scientific">Anguilla anguilla</name>
    <name type="common">European freshwater eel</name>
    <name type="synonym">Muraena anguilla</name>
    <dbReference type="NCBI Taxonomy" id="7936"/>
    <lineage>
        <taxon>Eukaryota</taxon>
        <taxon>Metazoa</taxon>
        <taxon>Chordata</taxon>
        <taxon>Craniata</taxon>
        <taxon>Vertebrata</taxon>
        <taxon>Euteleostomi</taxon>
        <taxon>Actinopterygii</taxon>
        <taxon>Neopterygii</taxon>
        <taxon>Teleostei</taxon>
        <taxon>Anguilliformes</taxon>
        <taxon>Anguillidae</taxon>
        <taxon>Anguilla</taxon>
    </lineage>
</organism>
<name>A0A0E9SRW6_ANGAN</name>